<gene>
    <name evidence="2" type="ORF">ET989_12025</name>
</gene>
<dbReference type="Pfam" id="PF03130">
    <property type="entry name" value="HEAT_PBS"/>
    <property type="match status" value="1"/>
</dbReference>
<accession>A0A4Q9KBI9</accession>
<dbReference type="InterPro" id="IPR021133">
    <property type="entry name" value="HEAT_type_2"/>
</dbReference>
<comment type="function">
    <text evidence="1">Catalyzes the hydroxylation of the N(6)-(4-aminobutyl)-L-lysine intermediate produced by deoxyhypusine synthase/DHPS on a critical lysine of the eukaryotic translation initiation factor 5A/eIF-5A. This is the second step of the post-translational modification of that lysine into an unusual amino acid residue named hypusine. Hypusination is unique to mature eIF-5A factor and is essential for its function.</text>
</comment>
<dbReference type="Gene3D" id="1.25.10.10">
    <property type="entry name" value="Leucine-rich Repeat Variant"/>
    <property type="match status" value="2"/>
</dbReference>
<keyword evidence="3" id="KW-1185">Reference proteome</keyword>
<dbReference type="InterPro" id="IPR016024">
    <property type="entry name" value="ARM-type_fold"/>
</dbReference>
<dbReference type="Proteomes" id="UP000292373">
    <property type="component" value="Unassembled WGS sequence"/>
</dbReference>
<evidence type="ECO:0000313" key="2">
    <source>
        <dbReference type="EMBL" id="TBT83197.1"/>
    </source>
</evidence>
<name>A0A4Q9KBI9_9ACTN</name>
<dbReference type="PANTHER" id="PTHR12697">
    <property type="entry name" value="PBS LYASE HEAT-LIKE PROTEIN"/>
    <property type="match status" value="1"/>
</dbReference>
<dbReference type="OrthoDB" id="9134742at2"/>
<dbReference type="AlphaFoldDB" id="A0A4Q9KBI9"/>
<sequence>MTNHTIDQLLAILDAPTQEGTSAMRTETERRQAAMNLGMIKDPAVVPGILQRLRAETPGCGVHEDLTWATVQHIDQALPEVLAMLSDPNPHLRRTGAHILSKVGDPEHLDQLTPLVADADFDVALKAYRAVANSAGDQADKALDALTGRLGDGDALQRDSLTAALHRFGEQAVPALVKALADTDAEVREHAADALGHLGEDAAPAADALADLAADEVAAVRLSAVAALGQLGEAAVPGLQRLAGSDDATVAAVAKRFLG</sequence>
<dbReference type="InterPro" id="IPR011989">
    <property type="entry name" value="ARM-like"/>
</dbReference>
<dbReference type="RefSeq" id="WP_131169303.1">
    <property type="nucleotide sequence ID" value="NZ_SDMQ01000013.1"/>
</dbReference>
<dbReference type="EMBL" id="SDMQ01000013">
    <property type="protein sequence ID" value="TBT83197.1"/>
    <property type="molecule type" value="Genomic_DNA"/>
</dbReference>
<protein>
    <submittedName>
        <fullName evidence="2">HEAT repeat domain-containing protein</fullName>
    </submittedName>
</protein>
<dbReference type="SUPFAM" id="SSF48371">
    <property type="entry name" value="ARM repeat"/>
    <property type="match status" value="1"/>
</dbReference>
<dbReference type="Pfam" id="PF13646">
    <property type="entry name" value="HEAT_2"/>
    <property type="match status" value="2"/>
</dbReference>
<dbReference type="PANTHER" id="PTHR12697:SF5">
    <property type="entry name" value="DEOXYHYPUSINE HYDROXYLASE"/>
    <property type="match status" value="1"/>
</dbReference>
<dbReference type="SMART" id="SM00567">
    <property type="entry name" value="EZ_HEAT"/>
    <property type="match status" value="5"/>
</dbReference>
<reference evidence="2 3" key="1">
    <citation type="submission" date="2019-01" db="EMBL/GenBank/DDBJ databases">
        <title>Lactibacter flavus gen. nov., sp. nov., a novel bacterium of the family Propionibacteriaceae isolated from raw milk and dairy products.</title>
        <authorList>
            <person name="Huptas C."/>
            <person name="Wenning M."/>
            <person name="Breitenwieser F."/>
            <person name="Doll E."/>
            <person name="Von Neubeck M."/>
            <person name="Busse H.-J."/>
            <person name="Scherer S."/>
        </authorList>
    </citation>
    <scope>NUCLEOTIDE SEQUENCE [LARGE SCALE GENOMIC DNA]</scope>
    <source>
        <strain evidence="2 3">KCTC 33808</strain>
    </source>
</reference>
<comment type="caution">
    <text evidence="2">The sequence shown here is derived from an EMBL/GenBank/DDBJ whole genome shotgun (WGS) entry which is preliminary data.</text>
</comment>
<dbReference type="GO" id="GO:0016491">
    <property type="term" value="F:oxidoreductase activity"/>
    <property type="evidence" value="ECO:0007669"/>
    <property type="project" value="TreeGrafter"/>
</dbReference>
<dbReference type="InterPro" id="IPR004155">
    <property type="entry name" value="PBS_lyase_HEAT"/>
</dbReference>
<evidence type="ECO:0000313" key="3">
    <source>
        <dbReference type="Proteomes" id="UP000292373"/>
    </source>
</evidence>
<evidence type="ECO:0000256" key="1">
    <source>
        <dbReference type="ARBA" id="ARBA00045876"/>
    </source>
</evidence>
<dbReference type="PROSITE" id="PS50077">
    <property type="entry name" value="HEAT_REPEAT"/>
    <property type="match status" value="1"/>
</dbReference>
<organism evidence="2 3">
    <name type="scientific">Propioniciclava sinopodophylli</name>
    <dbReference type="NCBI Taxonomy" id="1837344"/>
    <lineage>
        <taxon>Bacteria</taxon>
        <taxon>Bacillati</taxon>
        <taxon>Actinomycetota</taxon>
        <taxon>Actinomycetes</taxon>
        <taxon>Propionibacteriales</taxon>
        <taxon>Propionibacteriaceae</taxon>
        <taxon>Propioniciclava</taxon>
    </lineage>
</organism>
<proteinExistence type="predicted"/>